<accession>A0ABP5DRA8</accession>
<feature type="chain" id="PRO_5047085191" description="Amidohydrolase" evidence="1">
    <location>
        <begin position="30"/>
        <end position="128"/>
    </location>
</feature>
<name>A0ABP5DRA8_9ACTN</name>
<comment type="caution">
    <text evidence="2">The sequence shown here is derived from an EMBL/GenBank/DDBJ whole genome shotgun (WGS) entry which is preliminary data.</text>
</comment>
<evidence type="ECO:0008006" key="4">
    <source>
        <dbReference type="Google" id="ProtNLM"/>
    </source>
</evidence>
<evidence type="ECO:0000313" key="2">
    <source>
        <dbReference type="EMBL" id="GAA1983200.1"/>
    </source>
</evidence>
<organism evidence="2 3">
    <name type="scientific">Catenulispora subtropica</name>
    <dbReference type="NCBI Taxonomy" id="450798"/>
    <lineage>
        <taxon>Bacteria</taxon>
        <taxon>Bacillati</taxon>
        <taxon>Actinomycetota</taxon>
        <taxon>Actinomycetes</taxon>
        <taxon>Catenulisporales</taxon>
        <taxon>Catenulisporaceae</taxon>
        <taxon>Catenulispora</taxon>
    </lineage>
</organism>
<sequence>MQLRRTTAAVTLVVTAFGTALLATGPAQAGTKVPQVPQGGIAQASAAFPPGPTVVSAGVIIPQMRRDTIVLEDATSYPPGPTVVGAGVIIDDGSAFPPGPTVVGAGVIIHDGSAFPPGPSRADAVLTA</sequence>
<dbReference type="RefSeq" id="WP_344659642.1">
    <property type="nucleotide sequence ID" value="NZ_BAAAQM010000031.1"/>
</dbReference>
<proteinExistence type="predicted"/>
<protein>
    <recommendedName>
        <fullName evidence="4">Amidohydrolase</fullName>
    </recommendedName>
</protein>
<evidence type="ECO:0000313" key="3">
    <source>
        <dbReference type="Proteomes" id="UP001499854"/>
    </source>
</evidence>
<dbReference type="EMBL" id="BAAAQM010000031">
    <property type="protein sequence ID" value="GAA1983200.1"/>
    <property type="molecule type" value="Genomic_DNA"/>
</dbReference>
<keyword evidence="3" id="KW-1185">Reference proteome</keyword>
<keyword evidence="1" id="KW-0732">Signal</keyword>
<evidence type="ECO:0000256" key="1">
    <source>
        <dbReference type="SAM" id="SignalP"/>
    </source>
</evidence>
<dbReference type="Proteomes" id="UP001499854">
    <property type="component" value="Unassembled WGS sequence"/>
</dbReference>
<gene>
    <name evidence="2" type="ORF">GCM10009838_51060</name>
</gene>
<reference evidence="3" key="1">
    <citation type="journal article" date="2019" name="Int. J. Syst. Evol. Microbiol.">
        <title>The Global Catalogue of Microorganisms (GCM) 10K type strain sequencing project: providing services to taxonomists for standard genome sequencing and annotation.</title>
        <authorList>
            <consortium name="The Broad Institute Genomics Platform"/>
            <consortium name="The Broad Institute Genome Sequencing Center for Infectious Disease"/>
            <person name="Wu L."/>
            <person name="Ma J."/>
        </authorList>
    </citation>
    <scope>NUCLEOTIDE SEQUENCE [LARGE SCALE GENOMIC DNA]</scope>
    <source>
        <strain evidence="3">JCM 16013</strain>
    </source>
</reference>
<feature type="signal peptide" evidence="1">
    <location>
        <begin position="1"/>
        <end position="29"/>
    </location>
</feature>